<reference evidence="12 13" key="1">
    <citation type="submission" date="2016-10" db="EMBL/GenBank/DDBJ databases">
        <authorList>
            <person name="de Groot N.N."/>
        </authorList>
    </citation>
    <scope>NUCLEOTIDE SEQUENCE [LARGE SCALE GENOMIC DNA]</scope>
    <source>
        <strain evidence="12 13">AA1</strain>
    </source>
</reference>
<comment type="subunit">
    <text evidence="9">Homodimer.</text>
</comment>
<proteinExistence type="inferred from homology"/>
<evidence type="ECO:0000259" key="10">
    <source>
        <dbReference type="Pfam" id="PF00586"/>
    </source>
</evidence>
<keyword evidence="6 9" id="KW-0067">ATP-binding</keyword>
<dbReference type="Gene3D" id="3.90.650.10">
    <property type="entry name" value="PurM-like C-terminal domain"/>
    <property type="match status" value="1"/>
</dbReference>
<keyword evidence="3 9" id="KW-0479">Metal-binding</keyword>
<feature type="binding site" evidence="9">
    <location>
        <position position="206"/>
    </location>
    <ligand>
        <name>Mg(2+)</name>
        <dbReference type="ChEBI" id="CHEBI:18420"/>
    </ligand>
</feature>
<keyword evidence="4 9" id="KW-0547">Nucleotide-binding</keyword>
<evidence type="ECO:0000256" key="7">
    <source>
        <dbReference type="ARBA" id="ARBA00022842"/>
    </source>
</evidence>
<keyword evidence="2 9" id="KW-0808">Transferase</keyword>
<keyword evidence="13" id="KW-1185">Reference proteome</keyword>
<dbReference type="PANTHER" id="PTHR10256:SF0">
    <property type="entry name" value="INACTIVE SELENIDE, WATER DIKINASE-LIKE PROTEIN-RELATED"/>
    <property type="match status" value="1"/>
</dbReference>
<dbReference type="Proteomes" id="UP000198870">
    <property type="component" value="Unassembled WGS sequence"/>
</dbReference>
<dbReference type="InterPro" id="IPR004536">
    <property type="entry name" value="SPS/SelD"/>
</dbReference>
<dbReference type="STRING" id="419481.SAMN05216233_101190"/>
<dbReference type="EC" id="2.7.9.3" evidence="9"/>
<feature type="domain" description="PurM-like N-terminal" evidence="10">
    <location>
        <begin position="29"/>
        <end position="136"/>
    </location>
</feature>
<dbReference type="InterPro" id="IPR036676">
    <property type="entry name" value="PurM-like_C_sf"/>
</dbReference>
<dbReference type="CDD" id="cd02195">
    <property type="entry name" value="SelD"/>
    <property type="match status" value="1"/>
</dbReference>
<evidence type="ECO:0000313" key="12">
    <source>
        <dbReference type="EMBL" id="SCX77352.1"/>
    </source>
</evidence>
<protein>
    <recommendedName>
        <fullName evidence="9">Selenide, water dikinase</fullName>
        <ecNumber evidence="9">2.7.9.3</ecNumber>
    </recommendedName>
    <alternativeName>
        <fullName evidence="9">Selenium donor protein</fullName>
    </alternativeName>
    <alternativeName>
        <fullName evidence="9">Selenophosphate synthase</fullName>
    </alternativeName>
</protein>
<dbReference type="SUPFAM" id="SSF56042">
    <property type="entry name" value="PurM C-terminal domain-like"/>
    <property type="match status" value="1"/>
</dbReference>
<evidence type="ECO:0000256" key="6">
    <source>
        <dbReference type="ARBA" id="ARBA00022840"/>
    </source>
</evidence>
<dbReference type="HAMAP" id="MF_00625">
    <property type="entry name" value="SelD"/>
    <property type="match status" value="1"/>
</dbReference>
<evidence type="ECO:0000313" key="13">
    <source>
        <dbReference type="Proteomes" id="UP000198870"/>
    </source>
</evidence>
<keyword evidence="5 9" id="KW-0418">Kinase</keyword>
<dbReference type="Pfam" id="PF00586">
    <property type="entry name" value="AIRS"/>
    <property type="match status" value="1"/>
</dbReference>
<dbReference type="PANTHER" id="PTHR10256">
    <property type="entry name" value="SELENIDE, WATER DIKINASE"/>
    <property type="match status" value="1"/>
</dbReference>
<feature type="binding site" evidence="9">
    <location>
        <begin position="118"/>
        <end position="120"/>
    </location>
    <ligand>
        <name>ATP</name>
        <dbReference type="ChEBI" id="CHEBI:30616"/>
        <note>ligand shared between dimeric partners</note>
    </ligand>
</feature>
<evidence type="ECO:0000256" key="9">
    <source>
        <dbReference type="HAMAP-Rule" id="MF_00625"/>
    </source>
</evidence>
<feature type="binding site" description="in other chain" evidence="9">
    <location>
        <begin position="27"/>
        <end position="29"/>
    </location>
    <ligand>
        <name>ATP</name>
        <dbReference type="ChEBI" id="CHEBI:30616"/>
        <note>ligand shared between dimeric partners</note>
    </ligand>
</feature>
<dbReference type="GO" id="GO:0005737">
    <property type="term" value="C:cytoplasm"/>
    <property type="evidence" value="ECO:0007669"/>
    <property type="project" value="TreeGrafter"/>
</dbReference>
<dbReference type="SUPFAM" id="SSF55326">
    <property type="entry name" value="PurM N-terminal domain-like"/>
    <property type="match status" value="1"/>
</dbReference>
<dbReference type="GO" id="GO:0004756">
    <property type="term" value="F:selenide, water dikinase activity"/>
    <property type="evidence" value="ECO:0007669"/>
    <property type="project" value="UniProtKB-UniRule"/>
</dbReference>
<dbReference type="PIRSF" id="PIRSF036407">
    <property type="entry name" value="Selenphspht_syn"/>
    <property type="match status" value="1"/>
</dbReference>
<comment type="catalytic activity">
    <reaction evidence="9">
        <text>hydrogenselenide + ATP + H2O = selenophosphate + AMP + phosphate + 2 H(+)</text>
        <dbReference type="Rhea" id="RHEA:18737"/>
        <dbReference type="ChEBI" id="CHEBI:15377"/>
        <dbReference type="ChEBI" id="CHEBI:15378"/>
        <dbReference type="ChEBI" id="CHEBI:16144"/>
        <dbReference type="ChEBI" id="CHEBI:29317"/>
        <dbReference type="ChEBI" id="CHEBI:30616"/>
        <dbReference type="ChEBI" id="CHEBI:43474"/>
        <dbReference type="ChEBI" id="CHEBI:456215"/>
        <dbReference type="EC" id="2.7.9.3"/>
    </reaction>
</comment>
<comment type="cofactor">
    <cofactor evidence="9">
        <name>Mg(2+)</name>
        <dbReference type="ChEBI" id="CHEBI:18420"/>
    </cofactor>
    <text evidence="9">Binds 1 Mg(2+) ion per monomer.</text>
</comment>
<dbReference type="GO" id="GO:0000287">
    <property type="term" value="F:magnesium ion binding"/>
    <property type="evidence" value="ECO:0007669"/>
    <property type="project" value="UniProtKB-UniRule"/>
</dbReference>
<evidence type="ECO:0000256" key="1">
    <source>
        <dbReference type="ARBA" id="ARBA00008026"/>
    </source>
</evidence>
<keyword evidence="8 9" id="KW-0711">Selenium</keyword>
<dbReference type="NCBIfam" id="NF002098">
    <property type="entry name" value="PRK00943.1"/>
    <property type="match status" value="1"/>
</dbReference>
<gene>
    <name evidence="9" type="primary">selD</name>
    <name evidence="12" type="ORF">SAMN05216233_101190</name>
</gene>
<keyword evidence="7 9" id="KW-0460">Magnesium</keyword>
<dbReference type="InterPro" id="IPR010918">
    <property type="entry name" value="PurM-like_C_dom"/>
</dbReference>
<name>A0A1G5AHI6_9BACT</name>
<organism evidence="12 13">
    <name type="scientific">Desulfoluna spongiiphila</name>
    <dbReference type="NCBI Taxonomy" id="419481"/>
    <lineage>
        <taxon>Bacteria</taxon>
        <taxon>Pseudomonadati</taxon>
        <taxon>Thermodesulfobacteriota</taxon>
        <taxon>Desulfobacteria</taxon>
        <taxon>Desulfobacterales</taxon>
        <taxon>Desulfolunaceae</taxon>
        <taxon>Desulfoluna</taxon>
    </lineage>
</organism>
<dbReference type="InterPro" id="IPR016188">
    <property type="entry name" value="PurM-like_N"/>
</dbReference>
<comment type="caution">
    <text evidence="9">Lacks conserved residue(s) required for the propagation of feature annotation.</text>
</comment>
<dbReference type="AlphaFoldDB" id="A0A1G5AHI6"/>
<dbReference type="Gene3D" id="3.30.1330.10">
    <property type="entry name" value="PurM-like, N-terminal domain"/>
    <property type="match status" value="1"/>
</dbReference>
<evidence type="ECO:0000256" key="8">
    <source>
        <dbReference type="ARBA" id="ARBA00023266"/>
    </source>
</evidence>
<evidence type="ECO:0000256" key="3">
    <source>
        <dbReference type="ARBA" id="ARBA00022723"/>
    </source>
</evidence>
<evidence type="ECO:0000259" key="11">
    <source>
        <dbReference type="Pfam" id="PF02769"/>
    </source>
</evidence>
<dbReference type="GO" id="GO:0016260">
    <property type="term" value="P:selenocysteine biosynthetic process"/>
    <property type="evidence" value="ECO:0007669"/>
    <property type="project" value="InterPro"/>
</dbReference>
<accession>A0A1G5AHI6</accession>
<sequence>MDPGVLDRVVKGLKVISPPELLVGVEGADDAGVYQLNEETALIQTLDFLTPVTDDPYDFGRIAAANSLSDVYAMGGRPLTAMNIVCFPTDSLPEAVLAETLAGGLETIHESGACLVGGHSVDDNEFKYGLSVTGVVHPDRLLTNGGSRTGDALILTKPLGSGLLSTAIKGQVAGAEASRRLVQVCATLNKGAAEALEAFHPTACTDVTGFGFAGHALEMARGAKKRFVVSASSLPVMEGALGYAEMGLLPAGAYRNRDFCGASVVVFPSVPRNLADLLFDPQTSGGLLITLPAREAGPCLAAMTDLGVEASIVGEVAGESGCGSVECV</sequence>
<dbReference type="InterPro" id="IPR036921">
    <property type="entry name" value="PurM-like_N_sf"/>
</dbReference>
<comment type="similarity">
    <text evidence="1 9">Belongs to the selenophosphate synthase 1 family. Class I subfamily.</text>
</comment>
<dbReference type="EMBL" id="FMUX01000001">
    <property type="protein sequence ID" value="SCX77352.1"/>
    <property type="molecule type" value="Genomic_DNA"/>
</dbReference>
<feature type="binding site" evidence="9">
    <location>
        <position position="30"/>
    </location>
    <ligand>
        <name>Mg(2+)</name>
        <dbReference type="ChEBI" id="CHEBI:18420"/>
    </ligand>
</feature>
<evidence type="ECO:0000256" key="4">
    <source>
        <dbReference type="ARBA" id="ARBA00022741"/>
    </source>
</evidence>
<evidence type="ECO:0000256" key="5">
    <source>
        <dbReference type="ARBA" id="ARBA00022777"/>
    </source>
</evidence>
<dbReference type="GO" id="GO:0005524">
    <property type="term" value="F:ATP binding"/>
    <property type="evidence" value="ECO:0007669"/>
    <property type="project" value="UniProtKB-UniRule"/>
</dbReference>
<comment type="function">
    <text evidence="9">Synthesizes selenophosphate from selenide and ATP.</text>
</comment>
<evidence type="ECO:0000256" key="2">
    <source>
        <dbReference type="ARBA" id="ARBA00022679"/>
    </source>
</evidence>
<feature type="domain" description="PurM-like C-terminal" evidence="11">
    <location>
        <begin position="149"/>
        <end position="320"/>
    </location>
</feature>
<feature type="binding site" description="in other chain" evidence="9">
    <location>
        <position position="70"/>
    </location>
    <ligand>
        <name>ATP</name>
        <dbReference type="ChEBI" id="CHEBI:30616"/>
        <note>ligand shared between dimeric partners</note>
    </ligand>
</feature>
<dbReference type="InterPro" id="IPR023061">
    <property type="entry name" value="SelD_I"/>
</dbReference>
<feature type="binding site" evidence="9">
    <location>
        <position position="70"/>
    </location>
    <ligand>
        <name>Mg(2+)</name>
        <dbReference type="ChEBI" id="CHEBI:18420"/>
    </ligand>
</feature>
<feature type="binding site" description="in other chain" evidence="9">
    <location>
        <position position="47"/>
    </location>
    <ligand>
        <name>ATP</name>
        <dbReference type="ChEBI" id="CHEBI:30616"/>
        <note>ligand shared between dimeric partners</note>
    </ligand>
</feature>
<dbReference type="NCBIfam" id="TIGR00476">
    <property type="entry name" value="selD"/>
    <property type="match status" value="1"/>
</dbReference>
<dbReference type="Pfam" id="PF02769">
    <property type="entry name" value="AIRS_C"/>
    <property type="match status" value="1"/>
</dbReference>